<evidence type="ECO:0000313" key="2">
    <source>
        <dbReference type="EMBL" id="QHT86957.1"/>
    </source>
</evidence>
<sequence>MYNYRHIDTDKESTMSRQQEQEQEQEQEQQQNQIMNKLKTDILNIHKKIKMYRGGAYAPPLTPSVKGGVIGERSSRGAYTPPLTPSIKGGVIGERSPPTSTNYLNHTKLREEYRTILETAYNTINNQPTNDGKHRGKWHAEVLYQLMAHTRDIAHGYGERDLAYMQLFEWARVDVPLAKHALELFVNSNNGNNGSIGSWKDVKSFFAYMRRVINVRDDRDMQAYVEMTDFMVGMVNARLAADVLAFYSDDNENENENDDPTNSKCESVSLVSKWIPRENKSKKYGNLYERLACDYYKMWLPKDKSNNTLYDKAVLKCKIHYRKLISFFNRYLETPQIKMCEQNWANIDFDRVGRRAQKLQNDAFLNLNVDKQTNQANETNQTNQANQANQANETNQAGKNKDRETCADKYKTWKCDMLNYKRGISSNLVHHVTDIQYGLYHLESNKNAEWRAYLTQLETANTTNLKYMIPVLTGTSFRTVGLALAIAEKSVIGKKLITTTAINSKTRNDIEMYNLEDSFVKNVKNLRPYKSDNKDNNNDKDKLDIYLSLIVVLQTMIDSGITPKQLKEYPQLTVVIFADRETDVSIGECETCDCMCKFNSAYNEAVRVYAEFGYAAPKILLWALKSESESELDSKHQLQYYSSGNILSRRVGCGENDIVRFLGIADTKDTNHQTQTQNHHEQQCDEYVWHKEWKWLVNQLYNSNSNERHINFGRYFWKCI</sequence>
<name>A0A6C0I3K3_9ZZZZ</name>
<dbReference type="AlphaFoldDB" id="A0A6C0I3K3"/>
<feature type="region of interest" description="Disordered" evidence="1">
    <location>
        <begin position="1"/>
        <end position="31"/>
    </location>
</feature>
<proteinExistence type="predicted"/>
<protein>
    <submittedName>
        <fullName evidence="2">Uncharacterized protein</fullName>
    </submittedName>
</protein>
<accession>A0A6C0I3K3</accession>
<feature type="region of interest" description="Disordered" evidence="1">
    <location>
        <begin position="380"/>
        <end position="403"/>
    </location>
</feature>
<organism evidence="2">
    <name type="scientific">viral metagenome</name>
    <dbReference type="NCBI Taxonomy" id="1070528"/>
    <lineage>
        <taxon>unclassified sequences</taxon>
        <taxon>metagenomes</taxon>
        <taxon>organismal metagenomes</taxon>
    </lineage>
</organism>
<evidence type="ECO:0000256" key="1">
    <source>
        <dbReference type="SAM" id="MobiDB-lite"/>
    </source>
</evidence>
<feature type="compositionally biased region" description="Low complexity" evidence="1">
    <location>
        <begin position="380"/>
        <end position="397"/>
    </location>
</feature>
<reference evidence="2" key="1">
    <citation type="journal article" date="2020" name="Nature">
        <title>Giant virus diversity and host interactions through global metagenomics.</title>
        <authorList>
            <person name="Schulz F."/>
            <person name="Roux S."/>
            <person name="Paez-Espino D."/>
            <person name="Jungbluth S."/>
            <person name="Walsh D.A."/>
            <person name="Denef V.J."/>
            <person name="McMahon K.D."/>
            <person name="Konstantinidis K.T."/>
            <person name="Eloe-Fadrosh E.A."/>
            <person name="Kyrpides N.C."/>
            <person name="Woyke T."/>
        </authorList>
    </citation>
    <scope>NUCLEOTIDE SEQUENCE</scope>
    <source>
        <strain evidence="2">GVMAG-M-3300023184-18</strain>
    </source>
</reference>
<feature type="compositionally biased region" description="Basic and acidic residues" evidence="1">
    <location>
        <begin position="1"/>
        <end position="14"/>
    </location>
</feature>
<feature type="region of interest" description="Disordered" evidence="1">
    <location>
        <begin position="76"/>
        <end position="103"/>
    </location>
</feature>
<dbReference type="EMBL" id="MN740078">
    <property type="protein sequence ID" value="QHT86957.1"/>
    <property type="molecule type" value="Genomic_DNA"/>
</dbReference>